<protein>
    <recommendedName>
        <fullName evidence="1">DUF7674 domain-containing protein</fullName>
    </recommendedName>
</protein>
<evidence type="ECO:0000313" key="2">
    <source>
        <dbReference type="EMBL" id="PZP42140.1"/>
    </source>
</evidence>
<accession>A0A2W5ELM7</accession>
<dbReference type="AlphaFoldDB" id="A0A2W5ELM7"/>
<dbReference type="Pfam" id="PF24722">
    <property type="entry name" value="DUF7674"/>
    <property type="match status" value="1"/>
</dbReference>
<dbReference type="EMBL" id="QFOI01000452">
    <property type="protein sequence ID" value="PZP42140.1"/>
    <property type="molecule type" value="Genomic_DNA"/>
</dbReference>
<proteinExistence type="predicted"/>
<dbReference type="InterPro" id="IPR056091">
    <property type="entry name" value="DUF7674"/>
</dbReference>
<sequence length="119" mass="13957">MSQASLDIPNAARYLAFGIPAIKEQILYLSKCKNFAGVLQSIINHQHQLLIEHKMNQLSRTIHFIWNVYRRGNSNIKFLIKNLYLRAQKLFTEKCSPAEWLFIQTHMPKEFIKLSNNLN</sequence>
<organism evidence="2 3">
    <name type="scientific">Pseudopedobacter saltans</name>
    <dbReference type="NCBI Taxonomy" id="151895"/>
    <lineage>
        <taxon>Bacteria</taxon>
        <taxon>Pseudomonadati</taxon>
        <taxon>Bacteroidota</taxon>
        <taxon>Sphingobacteriia</taxon>
        <taxon>Sphingobacteriales</taxon>
        <taxon>Sphingobacteriaceae</taxon>
        <taxon>Pseudopedobacter</taxon>
    </lineage>
</organism>
<feature type="domain" description="DUF7674" evidence="1">
    <location>
        <begin position="14"/>
        <end position="116"/>
    </location>
</feature>
<gene>
    <name evidence="2" type="ORF">DI598_17270</name>
</gene>
<evidence type="ECO:0000259" key="1">
    <source>
        <dbReference type="Pfam" id="PF24722"/>
    </source>
</evidence>
<dbReference type="Proteomes" id="UP000249645">
    <property type="component" value="Unassembled WGS sequence"/>
</dbReference>
<name>A0A2W5ELM7_9SPHI</name>
<reference evidence="2 3" key="1">
    <citation type="submission" date="2017-11" db="EMBL/GenBank/DDBJ databases">
        <title>Infants hospitalized years apart are colonized by the same room-sourced microbial strains.</title>
        <authorList>
            <person name="Brooks B."/>
            <person name="Olm M.R."/>
            <person name="Firek B.A."/>
            <person name="Baker R."/>
            <person name="Thomas B.C."/>
            <person name="Morowitz M.J."/>
            <person name="Banfield J.F."/>
        </authorList>
    </citation>
    <scope>NUCLEOTIDE SEQUENCE [LARGE SCALE GENOMIC DNA]</scope>
    <source>
        <strain evidence="2">S2_009_000_R2_76</strain>
    </source>
</reference>
<evidence type="ECO:0000313" key="3">
    <source>
        <dbReference type="Proteomes" id="UP000249645"/>
    </source>
</evidence>
<comment type="caution">
    <text evidence="2">The sequence shown here is derived from an EMBL/GenBank/DDBJ whole genome shotgun (WGS) entry which is preliminary data.</text>
</comment>